<keyword evidence="4 8" id="KW-0378">Hydrolase</keyword>
<keyword evidence="6" id="KW-0238">DNA-binding</keyword>
<sequence>MCGRISLGSTAEAIAQILRVSGVPEVKPRWNIAPGQNILAIRLNENRERAPALLFWGLIPPWSKDRSISYKMINARAETVSEKPSFRVAYKSRRCLVPITGFYEWKRSEKKKIPFHIRKIDSSLFTVAGLWECWTDKASGEVVESCALLTTDSNSLLTPIHHRMPVIVGEKHYDEWLAGDSEHLMRLLLPYEWDGFEAIQVSDYVNNARHEGERCLEPVSYFGKDTLF</sequence>
<dbReference type="AlphaFoldDB" id="A0A1M6KYI5"/>
<evidence type="ECO:0000313" key="9">
    <source>
        <dbReference type="EMBL" id="SHJ64051.1"/>
    </source>
</evidence>
<dbReference type="PANTHER" id="PTHR13604:SF0">
    <property type="entry name" value="ABASIC SITE PROCESSING PROTEIN HMCES"/>
    <property type="match status" value="1"/>
</dbReference>
<proteinExistence type="inferred from homology"/>
<dbReference type="Pfam" id="PF02586">
    <property type="entry name" value="SRAP"/>
    <property type="match status" value="1"/>
</dbReference>
<dbReference type="InterPro" id="IPR036590">
    <property type="entry name" value="SRAP-like"/>
</dbReference>
<dbReference type="InterPro" id="IPR003738">
    <property type="entry name" value="SRAP"/>
</dbReference>
<dbReference type="GO" id="GO:0003697">
    <property type="term" value="F:single-stranded DNA binding"/>
    <property type="evidence" value="ECO:0007669"/>
    <property type="project" value="InterPro"/>
</dbReference>
<evidence type="ECO:0000256" key="1">
    <source>
        <dbReference type="ARBA" id="ARBA00008136"/>
    </source>
</evidence>
<dbReference type="EMBL" id="FQZT01000011">
    <property type="protein sequence ID" value="SHJ64051.1"/>
    <property type="molecule type" value="Genomic_DNA"/>
</dbReference>
<evidence type="ECO:0000256" key="8">
    <source>
        <dbReference type="RuleBase" id="RU364100"/>
    </source>
</evidence>
<evidence type="ECO:0000256" key="4">
    <source>
        <dbReference type="ARBA" id="ARBA00022801"/>
    </source>
</evidence>
<dbReference type="GO" id="GO:0016829">
    <property type="term" value="F:lyase activity"/>
    <property type="evidence" value="ECO:0007669"/>
    <property type="project" value="UniProtKB-KW"/>
</dbReference>
<gene>
    <name evidence="9" type="ORF">SAMN02745165_02846</name>
</gene>
<evidence type="ECO:0000256" key="6">
    <source>
        <dbReference type="ARBA" id="ARBA00023125"/>
    </source>
</evidence>
<keyword evidence="5" id="KW-0190">Covalent protein-DNA linkage</keyword>
<dbReference type="SUPFAM" id="SSF143081">
    <property type="entry name" value="BB1717-like"/>
    <property type="match status" value="1"/>
</dbReference>
<evidence type="ECO:0000313" key="10">
    <source>
        <dbReference type="Proteomes" id="UP000184171"/>
    </source>
</evidence>
<dbReference type="OrthoDB" id="6192129at2"/>
<evidence type="ECO:0000256" key="7">
    <source>
        <dbReference type="ARBA" id="ARBA00023239"/>
    </source>
</evidence>
<reference evidence="9 10" key="1">
    <citation type="submission" date="2016-11" db="EMBL/GenBank/DDBJ databases">
        <authorList>
            <person name="Jaros S."/>
            <person name="Januszkiewicz K."/>
            <person name="Wedrychowicz H."/>
        </authorList>
    </citation>
    <scope>NUCLEOTIDE SEQUENCE [LARGE SCALE GENOMIC DNA]</scope>
    <source>
        <strain evidence="9 10">DSM 5091</strain>
    </source>
</reference>
<accession>A0A1M6KYI5</accession>
<keyword evidence="3" id="KW-0227">DNA damage</keyword>
<protein>
    <recommendedName>
        <fullName evidence="8">Abasic site processing protein</fullName>
        <ecNumber evidence="8">3.4.-.-</ecNumber>
    </recommendedName>
</protein>
<evidence type="ECO:0000256" key="5">
    <source>
        <dbReference type="ARBA" id="ARBA00023124"/>
    </source>
</evidence>
<comment type="similarity">
    <text evidence="1 8">Belongs to the SOS response-associated peptidase family.</text>
</comment>
<dbReference type="RefSeq" id="WP_072909404.1">
    <property type="nucleotide sequence ID" value="NZ_FQZT01000011.1"/>
</dbReference>
<dbReference type="GO" id="GO:0008233">
    <property type="term" value="F:peptidase activity"/>
    <property type="evidence" value="ECO:0007669"/>
    <property type="project" value="UniProtKB-KW"/>
</dbReference>
<dbReference type="STRING" id="1122189.SAMN02745165_02846"/>
<keyword evidence="2 8" id="KW-0645">Protease</keyword>
<dbReference type="PANTHER" id="PTHR13604">
    <property type="entry name" value="DC12-RELATED"/>
    <property type="match status" value="1"/>
</dbReference>
<dbReference type="Proteomes" id="UP000184171">
    <property type="component" value="Unassembled WGS sequence"/>
</dbReference>
<dbReference type="GO" id="GO:0006508">
    <property type="term" value="P:proteolysis"/>
    <property type="evidence" value="ECO:0007669"/>
    <property type="project" value="UniProtKB-KW"/>
</dbReference>
<evidence type="ECO:0000256" key="3">
    <source>
        <dbReference type="ARBA" id="ARBA00022763"/>
    </source>
</evidence>
<keyword evidence="7" id="KW-0456">Lyase</keyword>
<dbReference type="Gene3D" id="3.90.1680.10">
    <property type="entry name" value="SOS response associated peptidase-like"/>
    <property type="match status" value="1"/>
</dbReference>
<name>A0A1M6KYI5_MALRU</name>
<keyword evidence="10" id="KW-1185">Reference proteome</keyword>
<dbReference type="EC" id="3.4.-.-" evidence="8"/>
<evidence type="ECO:0000256" key="2">
    <source>
        <dbReference type="ARBA" id="ARBA00022670"/>
    </source>
</evidence>
<organism evidence="9 10">
    <name type="scientific">Malonomonas rubra DSM 5091</name>
    <dbReference type="NCBI Taxonomy" id="1122189"/>
    <lineage>
        <taxon>Bacteria</taxon>
        <taxon>Pseudomonadati</taxon>
        <taxon>Thermodesulfobacteriota</taxon>
        <taxon>Desulfuromonadia</taxon>
        <taxon>Desulfuromonadales</taxon>
        <taxon>Geopsychrobacteraceae</taxon>
        <taxon>Malonomonas</taxon>
    </lineage>
</organism>
<dbReference type="GO" id="GO:0106300">
    <property type="term" value="P:protein-DNA covalent cross-linking repair"/>
    <property type="evidence" value="ECO:0007669"/>
    <property type="project" value="InterPro"/>
</dbReference>